<dbReference type="EC" id="6.3.4.-" evidence="3"/>
<evidence type="ECO:0000313" key="4">
    <source>
        <dbReference type="EMBL" id="MFC0474846.1"/>
    </source>
</evidence>
<comment type="catalytic activity">
    <reaction evidence="3">
        <text>cytidine(34) in elongator tRNA(Met) + acetate + ATP = N(4)-acetylcytidine(34) in elongator tRNA(Met) + AMP + diphosphate</text>
        <dbReference type="Rhea" id="RHEA:58144"/>
        <dbReference type="Rhea" id="RHEA-COMP:10693"/>
        <dbReference type="Rhea" id="RHEA-COMP:10694"/>
        <dbReference type="ChEBI" id="CHEBI:30089"/>
        <dbReference type="ChEBI" id="CHEBI:30616"/>
        <dbReference type="ChEBI" id="CHEBI:33019"/>
        <dbReference type="ChEBI" id="CHEBI:74900"/>
        <dbReference type="ChEBI" id="CHEBI:82748"/>
        <dbReference type="ChEBI" id="CHEBI:456215"/>
    </reaction>
</comment>
<feature type="binding site" evidence="3">
    <location>
        <begin position="7"/>
        <end position="20"/>
    </location>
    <ligand>
        <name>ATP</name>
        <dbReference type="ChEBI" id="CHEBI:30616"/>
    </ligand>
</feature>
<keyword evidence="1 3" id="KW-0436">Ligase</keyword>
<comment type="similarity">
    <text evidence="3">Belongs to the TmcAL family.</text>
</comment>
<keyword evidence="5" id="KW-1185">Reference proteome</keyword>
<keyword evidence="3" id="KW-0547">Nucleotide-binding</keyword>
<name>A0ABV6KNG3_9BACI</name>
<reference evidence="4 5" key="1">
    <citation type="submission" date="2024-09" db="EMBL/GenBank/DDBJ databases">
        <authorList>
            <person name="Sun Q."/>
            <person name="Mori K."/>
        </authorList>
    </citation>
    <scope>NUCLEOTIDE SEQUENCE [LARGE SCALE GENOMIC DNA]</scope>
    <source>
        <strain evidence="4 5">CGMCC 1.9126</strain>
    </source>
</reference>
<dbReference type="RefSeq" id="WP_160545691.1">
    <property type="nucleotide sequence ID" value="NZ_JBHLUU010000016.1"/>
</dbReference>
<accession>A0ABV6KNG3</accession>
<dbReference type="PANTHER" id="PTHR37825">
    <property type="entry name" value="TRNA(MET) CYTIDINE ACETATE LIGASE"/>
    <property type="match status" value="1"/>
</dbReference>
<keyword evidence="3" id="KW-0067">ATP-binding</keyword>
<evidence type="ECO:0000256" key="1">
    <source>
        <dbReference type="ARBA" id="ARBA00022598"/>
    </source>
</evidence>
<gene>
    <name evidence="3" type="primary">tmcAL</name>
    <name evidence="4" type="ORF">ACFFHF_05970</name>
</gene>
<dbReference type="PANTHER" id="PTHR37825:SF1">
    <property type="entry name" value="TRNA(MET) CYTIDINE ACETATE LIGASE"/>
    <property type="match status" value="1"/>
</dbReference>
<dbReference type="Gene3D" id="3.40.50.620">
    <property type="entry name" value="HUPs"/>
    <property type="match status" value="1"/>
</dbReference>
<comment type="caution">
    <text evidence="3">Lacks conserved residue(s) required for the propagation of feature annotation.</text>
</comment>
<feature type="binding site" evidence="3">
    <location>
        <position position="187"/>
    </location>
    <ligand>
        <name>ATP</name>
        <dbReference type="ChEBI" id="CHEBI:30616"/>
    </ligand>
</feature>
<dbReference type="EMBL" id="JBHLUU010000016">
    <property type="protein sequence ID" value="MFC0474846.1"/>
    <property type="molecule type" value="Genomic_DNA"/>
</dbReference>
<dbReference type="Proteomes" id="UP001589738">
    <property type="component" value="Unassembled WGS sequence"/>
</dbReference>
<comment type="function">
    <text evidence="3">Catalyzes the formation of N(4)-acetylcytidine (ac(4)C) at the wobble position of elongator tRNA(Met), using acetate and ATP as substrates. First activates an acetate ion to form acetyladenylate (Ac-AMP) and then transfers the acetyl group to tRNA to form ac(4)C34.</text>
</comment>
<organism evidence="4 5">
    <name type="scientific">Robertmurraya beringensis</name>
    <dbReference type="NCBI Taxonomy" id="641660"/>
    <lineage>
        <taxon>Bacteria</taxon>
        <taxon>Bacillati</taxon>
        <taxon>Bacillota</taxon>
        <taxon>Bacilli</taxon>
        <taxon>Bacillales</taxon>
        <taxon>Bacillaceae</taxon>
        <taxon>Robertmurraya</taxon>
    </lineage>
</organism>
<dbReference type="InterPro" id="IPR014729">
    <property type="entry name" value="Rossmann-like_a/b/a_fold"/>
</dbReference>
<dbReference type="SUPFAM" id="SSF52374">
    <property type="entry name" value="Nucleotidylyl transferase"/>
    <property type="match status" value="1"/>
</dbReference>
<proteinExistence type="inferred from homology"/>
<comment type="subcellular location">
    <subcellularLocation>
        <location evidence="3">Cytoplasm</location>
    </subcellularLocation>
</comment>
<protein>
    <recommendedName>
        <fullName evidence="3">tRNA(Met) cytidine acetate ligase</fullName>
        <ecNumber evidence="3">6.3.4.-</ecNumber>
    </recommendedName>
</protein>
<evidence type="ECO:0000256" key="2">
    <source>
        <dbReference type="ARBA" id="ARBA00022694"/>
    </source>
</evidence>
<dbReference type="Pfam" id="PF05636">
    <property type="entry name" value="HIGH_NTase1"/>
    <property type="match status" value="1"/>
</dbReference>
<feature type="binding site" evidence="3">
    <location>
        <position position="101"/>
    </location>
    <ligand>
        <name>ATP</name>
        <dbReference type="ChEBI" id="CHEBI:30616"/>
    </ligand>
</feature>
<keyword evidence="3" id="KW-0694">RNA-binding</keyword>
<dbReference type="HAMAP" id="MF_01539">
    <property type="entry name" value="TmcAL"/>
    <property type="match status" value="1"/>
</dbReference>
<comment type="caution">
    <text evidence="4">The sequence shown here is derived from an EMBL/GenBank/DDBJ whole genome shotgun (WGS) entry which is preliminary data.</text>
</comment>
<evidence type="ECO:0000256" key="3">
    <source>
        <dbReference type="HAMAP-Rule" id="MF_01539"/>
    </source>
</evidence>
<keyword evidence="3" id="KW-0820">tRNA-binding</keyword>
<dbReference type="InterPro" id="IPR008513">
    <property type="entry name" value="tRNA(Met)_cyd_acetate_ligase"/>
</dbReference>
<sequence length="408" mass="46729">MKAVGVVVEYNPFHNGHFYHVEQSKILSGADVVIAVMSGPFLQRGEPALLSKWQRAKMALLGGVDIVFELPYAFATQKAEIFARGAIDILAASGCDYVCFGSESGHLEDFYSTLNFINTHQETFDHHIKKNMDEGMSYPRATSSAFQELRPSSQMMDLSKPNNILGFQYIRAIEELNLSLTPLTVARKNADYHDQELSSTHIASATSIRKSIFTNNGRLDELSSYVPNTTYTELVDYNRQFGQFLQWENFWPLLQYRLLTTDQNDLAKIYEVEEGIENRILQLVEKASSFSEFMTLLKTKRYTWTRLQRLCVHILTNTSKEQIRDLSDRASYLRLLGMTDLGRQYLNKWKKHSSLPIVSRLASYKGKEIELDIKAAKTYALGFEKAYRHIALSLDYKSAPMFITKKEE</sequence>
<keyword evidence="3" id="KW-0963">Cytoplasm</keyword>
<feature type="binding site" evidence="3">
    <location>
        <position position="162"/>
    </location>
    <ligand>
        <name>ATP</name>
        <dbReference type="ChEBI" id="CHEBI:30616"/>
    </ligand>
</feature>
<keyword evidence="2 3" id="KW-0819">tRNA processing</keyword>
<dbReference type="NCBIfam" id="NF010191">
    <property type="entry name" value="PRK13670.1"/>
    <property type="match status" value="1"/>
</dbReference>
<evidence type="ECO:0000313" key="5">
    <source>
        <dbReference type="Proteomes" id="UP001589738"/>
    </source>
</evidence>